<evidence type="ECO:0000313" key="3">
    <source>
        <dbReference type="Proteomes" id="UP000479000"/>
    </source>
</evidence>
<evidence type="ECO:0000313" key="2">
    <source>
        <dbReference type="EMBL" id="CAB0009962.1"/>
    </source>
</evidence>
<accession>A0A6H5H1G2</accession>
<evidence type="ECO:0000256" key="1">
    <source>
        <dbReference type="SAM" id="MobiDB-lite"/>
    </source>
</evidence>
<name>A0A6H5H1G2_9HEMI</name>
<feature type="region of interest" description="Disordered" evidence="1">
    <location>
        <begin position="42"/>
        <end position="66"/>
    </location>
</feature>
<dbReference type="Proteomes" id="UP000479000">
    <property type="component" value="Unassembled WGS sequence"/>
</dbReference>
<proteinExistence type="predicted"/>
<reference evidence="2 3" key="1">
    <citation type="submission" date="2020-02" db="EMBL/GenBank/DDBJ databases">
        <authorList>
            <person name="Ferguson B K."/>
        </authorList>
    </citation>
    <scope>NUCLEOTIDE SEQUENCE [LARGE SCALE GENOMIC DNA]</scope>
</reference>
<feature type="non-terminal residue" evidence="2">
    <location>
        <position position="100"/>
    </location>
</feature>
<protein>
    <submittedName>
        <fullName evidence="2">Uncharacterized protein</fullName>
    </submittedName>
</protein>
<sequence length="100" mass="11209">MEKFRSPKLTFWGWVRSWGVSRSAPEVPPLLFLAVGGFSRFTASASQPLPPPGHRRPKGSLRDGPSTEIHHDVDIFGCPAATRKPTLCTHVQHRRPHFTK</sequence>
<gene>
    <name evidence="2" type="ORF">NTEN_LOCUS15029</name>
</gene>
<dbReference type="EMBL" id="CADCXU010022529">
    <property type="protein sequence ID" value="CAB0009962.1"/>
    <property type="molecule type" value="Genomic_DNA"/>
</dbReference>
<dbReference type="AlphaFoldDB" id="A0A6H5H1G2"/>
<organism evidence="2 3">
    <name type="scientific">Nesidiocoris tenuis</name>
    <dbReference type="NCBI Taxonomy" id="355587"/>
    <lineage>
        <taxon>Eukaryota</taxon>
        <taxon>Metazoa</taxon>
        <taxon>Ecdysozoa</taxon>
        <taxon>Arthropoda</taxon>
        <taxon>Hexapoda</taxon>
        <taxon>Insecta</taxon>
        <taxon>Pterygota</taxon>
        <taxon>Neoptera</taxon>
        <taxon>Paraneoptera</taxon>
        <taxon>Hemiptera</taxon>
        <taxon>Heteroptera</taxon>
        <taxon>Panheteroptera</taxon>
        <taxon>Cimicomorpha</taxon>
        <taxon>Miridae</taxon>
        <taxon>Dicyphina</taxon>
        <taxon>Nesidiocoris</taxon>
    </lineage>
</organism>
<keyword evidence="3" id="KW-1185">Reference proteome</keyword>